<dbReference type="Gene3D" id="2.10.25.10">
    <property type="entry name" value="Laminin"/>
    <property type="match status" value="1"/>
</dbReference>
<dbReference type="PROSITE" id="PS50026">
    <property type="entry name" value="EGF_3"/>
    <property type="match status" value="1"/>
</dbReference>
<dbReference type="AlphaFoldDB" id="A0A7M5UZ99"/>
<evidence type="ECO:0000256" key="4">
    <source>
        <dbReference type="SAM" id="Phobius"/>
    </source>
</evidence>
<evidence type="ECO:0000256" key="2">
    <source>
        <dbReference type="ARBA" id="ARBA00022737"/>
    </source>
</evidence>
<dbReference type="PROSITE" id="PS01186">
    <property type="entry name" value="EGF_2"/>
    <property type="match status" value="1"/>
</dbReference>
<dbReference type="EnsemblMetazoa" id="CLYHEMT000723.1">
    <property type="protein sequence ID" value="CLYHEMP000723.1"/>
    <property type="gene ID" value="CLYHEMG000723"/>
</dbReference>
<dbReference type="PANTHER" id="PTHR24369:SF213">
    <property type="entry name" value="INSULIN LIKE GROWTH FACTOR BINDING PROTEIN ACID LABILE SUBUNIT"/>
    <property type="match status" value="1"/>
</dbReference>
<dbReference type="InterPro" id="IPR001611">
    <property type="entry name" value="Leu-rich_rpt"/>
</dbReference>
<keyword evidence="1" id="KW-0433">Leucine-rich repeat</keyword>
<evidence type="ECO:0000259" key="6">
    <source>
        <dbReference type="PROSITE" id="PS50026"/>
    </source>
</evidence>
<comment type="caution">
    <text evidence="3">Lacks conserved residue(s) required for the propagation of feature annotation.</text>
</comment>
<sequence>MKFLLILLVFCLVSSTVQECPFQCECADHKVKCSLLTDQSVAGVLRRLSTNSIKKLDLSKNVLTSFNMVLLKDFTKLETLVLNENKLSSVPSGISHHVPSLKKLHIRHNSLLRNLTKHALGGAYNLEVLDVKDSSISNLLHDGIFYNNSKLTVLNLASNKIAAMEKYVFAGLRKLVSLDLNNNRISDLRPGTFKPLNSIQRILINSNNLIHIHNQVFTGLKSVKLISLTGNQLRALGPQAFQSLPNVTTISLADNSLESFSKSAFKYSYISKEIDLRGNPIHCSCFITSFELRTLNSQGKLNGACLTPLQFTGRSLKSIKRNELGCTTCDFNECKNNATCIIKDDYYFCQCLKGYQGKFCQTITEDEDSTILWVVILIIIVLVAVICSVIGWWYHRKQKGLSFCVITKTQCCCCCFITVVILCLLLFFMLRIVSYMYEHA</sequence>
<dbReference type="SMART" id="SM00369">
    <property type="entry name" value="LRR_TYP"/>
    <property type="match status" value="7"/>
</dbReference>
<keyword evidence="3" id="KW-0245">EGF-like domain</keyword>
<feature type="chain" id="PRO_5029779617" description="EGF-like domain-containing protein" evidence="5">
    <location>
        <begin position="20"/>
        <end position="440"/>
    </location>
</feature>
<organism evidence="7 8">
    <name type="scientific">Clytia hemisphaerica</name>
    <dbReference type="NCBI Taxonomy" id="252671"/>
    <lineage>
        <taxon>Eukaryota</taxon>
        <taxon>Metazoa</taxon>
        <taxon>Cnidaria</taxon>
        <taxon>Hydrozoa</taxon>
        <taxon>Hydroidolina</taxon>
        <taxon>Leptothecata</taxon>
        <taxon>Obeliida</taxon>
        <taxon>Clytiidae</taxon>
        <taxon>Clytia</taxon>
    </lineage>
</organism>
<evidence type="ECO:0000256" key="1">
    <source>
        <dbReference type="ARBA" id="ARBA00022614"/>
    </source>
</evidence>
<feature type="disulfide bond" evidence="3">
    <location>
        <begin position="351"/>
        <end position="360"/>
    </location>
</feature>
<dbReference type="OrthoDB" id="5976439at2759"/>
<evidence type="ECO:0000313" key="7">
    <source>
        <dbReference type="EnsemblMetazoa" id="CLYHEMP000723.1"/>
    </source>
</evidence>
<dbReference type="Pfam" id="PF13855">
    <property type="entry name" value="LRR_8"/>
    <property type="match status" value="2"/>
</dbReference>
<dbReference type="Proteomes" id="UP000594262">
    <property type="component" value="Unplaced"/>
</dbReference>
<dbReference type="PROSITE" id="PS00022">
    <property type="entry name" value="EGF_1"/>
    <property type="match status" value="1"/>
</dbReference>
<dbReference type="SUPFAM" id="SSF57196">
    <property type="entry name" value="EGF/Laminin"/>
    <property type="match status" value="1"/>
</dbReference>
<feature type="transmembrane region" description="Helical" evidence="4">
    <location>
        <begin position="415"/>
        <end position="437"/>
    </location>
</feature>
<keyword evidence="4" id="KW-0472">Membrane</keyword>
<evidence type="ECO:0000256" key="5">
    <source>
        <dbReference type="SAM" id="SignalP"/>
    </source>
</evidence>
<dbReference type="PANTHER" id="PTHR24369">
    <property type="entry name" value="ANTIGEN BSP, PUTATIVE-RELATED"/>
    <property type="match status" value="1"/>
</dbReference>
<dbReference type="PROSITE" id="PS51450">
    <property type="entry name" value="LRR"/>
    <property type="match status" value="1"/>
</dbReference>
<evidence type="ECO:0000256" key="3">
    <source>
        <dbReference type="PROSITE-ProRule" id="PRU00076"/>
    </source>
</evidence>
<reference evidence="7" key="1">
    <citation type="submission" date="2021-01" db="UniProtKB">
        <authorList>
            <consortium name="EnsemblMetazoa"/>
        </authorList>
    </citation>
    <scope>IDENTIFICATION</scope>
</reference>
<proteinExistence type="predicted"/>
<keyword evidence="4" id="KW-0812">Transmembrane</keyword>
<dbReference type="InterPro" id="IPR003591">
    <property type="entry name" value="Leu-rich_rpt_typical-subtyp"/>
</dbReference>
<dbReference type="InterPro" id="IPR050541">
    <property type="entry name" value="LRR_TM_domain-containing"/>
</dbReference>
<keyword evidence="8" id="KW-1185">Reference proteome</keyword>
<dbReference type="CDD" id="cd00054">
    <property type="entry name" value="EGF_CA"/>
    <property type="match status" value="1"/>
</dbReference>
<dbReference type="SUPFAM" id="SSF52058">
    <property type="entry name" value="L domain-like"/>
    <property type="match status" value="1"/>
</dbReference>
<name>A0A7M5UZ99_9CNID</name>
<dbReference type="InterPro" id="IPR000742">
    <property type="entry name" value="EGF"/>
</dbReference>
<keyword evidence="4" id="KW-1133">Transmembrane helix</keyword>
<dbReference type="GO" id="GO:0005886">
    <property type="term" value="C:plasma membrane"/>
    <property type="evidence" value="ECO:0007669"/>
    <property type="project" value="TreeGrafter"/>
</dbReference>
<keyword evidence="3" id="KW-1015">Disulfide bond</keyword>
<dbReference type="InterPro" id="IPR032675">
    <property type="entry name" value="LRR_dom_sf"/>
</dbReference>
<feature type="signal peptide" evidence="5">
    <location>
        <begin position="1"/>
        <end position="19"/>
    </location>
</feature>
<keyword evidence="5" id="KW-0732">Signal</keyword>
<evidence type="ECO:0000313" key="8">
    <source>
        <dbReference type="Proteomes" id="UP000594262"/>
    </source>
</evidence>
<accession>A0A7M5UZ99</accession>
<keyword evidence="2" id="KW-0677">Repeat</keyword>
<protein>
    <recommendedName>
        <fullName evidence="6">EGF-like domain-containing protein</fullName>
    </recommendedName>
</protein>
<dbReference type="Gene3D" id="3.80.10.10">
    <property type="entry name" value="Ribonuclease Inhibitor"/>
    <property type="match status" value="3"/>
</dbReference>
<feature type="transmembrane region" description="Helical" evidence="4">
    <location>
        <begin position="371"/>
        <end position="394"/>
    </location>
</feature>
<feature type="domain" description="EGF-like" evidence="6">
    <location>
        <begin position="327"/>
        <end position="361"/>
    </location>
</feature>